<dbReference type="OrthoDB" id="344289at2"/>
<protein>
    <submittedName>
        <fullName evidence="4">Channel protein TolC</fullName>
    </submittedName>
</protein>
<dbReference type="InterPro" id="IPR010131">
    <property type="entry name" value="MdtP/NodT-like"/>
</dbReference>
<dbReference type="PANTHER" id="PTHR30203:SF24">
    <property type="entry name" value="BLR4935 PROTEIN"/>
    <property type="match status" value="1"/>
</dbReference>
<dbReference type="RefSeq" id="WP_100713986.1">
    <property type="nucleotide sequence ID" value="NZ_NPDY01000008.1"/>
</dbReference>
<dbReference type="GO" id="GO:0015562">
    <property type="term" value="F:efflux transmembrane transporter activity"/>
    <property type="evidence" value="ECO:0007669"/>
    <property type="project" value="InterPro"/>
</dbReference>
<evidence type="ECO:0000313" key="6">
    <source>
        <dbReference type="Proteomes" id="UP000231990"/>
    </source>
</evidence>
<dbReference type="Proteomes" id="UP000231990">
    <property type="component" value="Unassembled WGS sequence"/>
</dbReference>
<accession>A0A2M9ZNP8</accession>
<proteinExistence type="predicted"/>
<organism evidence="4 6">
    <name type="scientific">Leptospira perolatii</name>
    <dbReference type="NCBI Taxonomy" id="2023191"/>
    <lineage>
        <taxon>Bacteria</taxon>
        <taxon>Pseudomonadati</taxon>
        <taxon>Spirochaetota</taxon>
        <taxon>Spirochaetia</taxon>
        <taxon>Leptospirales</taxon>
        <taxon>Leptospiraceae</taxon>
        <taxon>Leptospira</taxon>
    </lineage>
</organism>
<dbReference type="Gene3D" id="1.20.1600.10">
    <property type="entry name" value="Outer membrane efflux proteins (OEP)"/>
    <property type="match status" value="1"/>
</dbReference>
<evidence type="ECO:0000313" key="3">
    <source>
        <dbReference type="EMBL" id="PJZ69703.1"/>
    </source>
</evidence>
<dbReference type="Proteomes" id="UP000231962">
    <property type="component" value="Unassembled WGS sequence"/>
</dbReference>
<feature type="region of interest" description="Disordered" evidence="2">
    <location>
        <begin position="48"/>
        <end position="77"/>
    </location>
</feature>
<dbReference type="PANTHER" id="PTHR30203">
    <property type="entry name" value="OUTER MEMBRANE CATION EFFLUX PROTEIN"/>
    <property type="match status" value="1"/>
</dbReference>
<feature type="coiled-coil region" evidence="1">
    <location>
        <begin position="363"/>
        <end position="401"/>
    </location>
</feature>
<gene>
    <name evidence="3" type="ORF">CH360_10245</name>
    <name evidence="4" type="ORF">CH373_09100</name>
</gene>
<keyword evidence="5" id="KW-1185">Reference proteome</keyword>
<evidence type="ECO:0000313" key="4">
    <source>
        <dbReference type="EMBL" id="PJZ73710.1"/>
    </source>
</evidence>
<comment type="caution">
    <text evidence="4">The sequence shown here is derived from an EMBL/GenBank/DDBJ whole genome shotgun (WGS) entry which is preliminary data.</text>
</comment>
<feature type="compositionally biased region" description="Polar residues" evidence="2">
    <location>
        <begin position="49"/>
        <end position="64"/>
    </location>
</feature>
<evidence type="ECO:0000256" key="1">
    <source>
        <dbReference type="SAM" id="Coils"/>
    </source>
</evidence>
<keyword evidence="1" id="KW-0175">Coiled coil</keyword>
<evidence type="ECO:0000256" key="2">
    <source>
        <dbReference type="SAM" id="MobiDB-lite"/>
    </source>
</evidence>
<name>A0A2M9ZNP8_9LEPT</name>
<dbReference type="SUPFAM" id="SSF56954">
    <property type="entry name" value="Outer membrane efflux proteins (OEP)"/>
    <property type="match status" value="1"/>
</dbReference>
<evidence type="ECO:0000313" key="5">
    <source>
        <dbReference type="Proteomes" id="UP000231962"/>
    </source>
</evidence>
<dbReference type="AlphaFoldDB" id="A0A2M9ZNP8"/>
<reference evidence="5 6" key="1">
    <citation type="submission" date="2017-07" db="EMBL/GenBank/DDBJ databases">
        <title>Leptospira spp. isolated from tropical soils.</title>
        <authorList>
            <person name="Thibeaux R."/>
            <person name="Iraola G."/>
            <person name="Ferres I."/>
            <person name="Bierque E."/>
            <person name="Girault D."/>
            <person name="Soupe-Gilbert M.-E."/>
            <person name="Picardeau M."/>
            <person name="Goarant C."/>
        </authorList>
    </citation>
    <scope>NUCLEOTIDE SEQUENCE [LARGE SCALE GENOMIC DNA]</scope>
    <source>
        <strain evidence="4 6">FH1-B-B1</strain>
        <strain evidence="3 5">FH1-B-C1</strain>
    </source>
</reference>
<dbReference type="EMBL" id="NPDY01000008">
    <property type="protein sequence ID" value="PJZ69703.1"/>
    <property type="molecule type" value="Genomic_DNA"/>
</dbReference>
<sequence>METYLRKSKVCSWFPALGLFFGICFSPFDTMVYSETIPFENLAEDKKTNSNLTKSEAKSLSASQIGPPEPLVKDPESGPRLIDWDLEYLTEYAVSNNPLYLAEKQNMGIERGKVITASLYRNPVFQFQQQFIGGNRDLQGGSPENAPALYQDLDVYGVVPLRSKVAKKSFEASLSDFKNFDRQFRLRLRQNYWAYVFLTLLVDNNKEFYENYSDLLELTKFRVQKGDISPLEFERLELERIQVEKFYRDAMVRRQVIEKDLRILSGVTESQGTFAFKADVMKFKPLEVLGLFLKDKFPSVDRPDVAALEQRLQEKKMNIELQRKEALGWLQIGGEWRVKGGENYGGLFATIPIPLNDRGQGKVISAREEYRKFELALEAKKQEVNAEIEAARKELLSREELLTKYERINLLEKNKQLEEKSRIAYVRGASDQVTFLQAEKNYLTILREYYDLLYLYFNAVEVYKAAIGKIADTKSMNPSKVDGSQ</sequence>
<dbReference type="EMBL" id="NPDZ01000004">
    <property type="protein sequence ID" value="PJZ73710.1"/>
    <property type="molecule type" value="Genomic_DNA"/>
</dbReference>